<proteinExistence type="predicted"/>
<feature type="region of interest" description="Disordered" evidence="1">
    <location>
        <begin position="1"/>
        <end position="40"/>
    </location>
</feature>
<feature type="region of interest" description="Disordered" evidence="1">
    <location>
        <begin position="64"/>
        <end position="87"/>
    </location>
</feature>
<evidence type="ECO:0000313" key="2">
    <source>
        <dbReference type="EMBL" id="MBB5959992.1"/>
    </source>
</evidence>
<evidence type="ECO:0000256" key="1">
    <source>
        <dbReference type="SAM" id="MobiDB-lite"/>
    </source>
</evidence>
<reference evidence="2 3" key="1">
    <citation type="submission" date="2020-08" db="EMBL/GenBank/DDBJ databases">
        <title>Genomic Encyclopedia of Type Strains, Phase III (KMG-III): the genomes of soil and plant-associated and newly described type strains.</title>
        <authorList>
            <person name="Whitman W."/>
        </authorList>
    </citation>
    <scope>NUCLEOTIDE SEQUENCE [LARGE SCALE GENOMIC DNA]</scope>
    <source>
        <strain evidence="2 3">CECT 8640</strain>
    </source>
</reference>
<dbReference type="AlphaFoldDB" id="A0A841CNG0"/>
<dbReference type="EMBL" id="JACHJN010000013">
    <property type="protein sequence ID" value="MBB5959992.1"/>
    <property type="molecule type" value="Genomic_DNA"/>
</dbReference>
<feature type="compositionally biased region" description="Low complexity" evidence="1">
    <location>
        <begin position="28"/>
        <end position="40"/>
    </location>
</feature>
<accession>A0A841CNG0</accession>
<evidence type="ECO:0000313" key="3">
    <source>
        <dbReference type="Proteomes" id="UP000547510"/>
    </source>
</evidence>
<comment type="caution">
    <text evidence="2">The sequence shown here is derived from an EMBL/GenBank/DDBJ whole genome shotgun (WGS) entry which is preliminary data.</text>
</comment>
<sequence length="144" mass="15568">MPVSRSRMRLEMRVASRPGRRSKPPSTPSSASVSSPVSTARRVWGRVRAASAMTWASRSRFRWRPGRRRGVRPRPRPGRGTPGSRWSCRVSSVSCGVVAGRASSAGSHVTTRSTQRWPCPYERSGDATGSGDTTTPGSCVRLGA</sequence>
<feature type="region of interest" description="Disordered" evidence="1">
    <location>
        <begin position="101"/>
        <end position="144"/>
    </location>
</feature>
<feature type="compositionally biased region" description="Low complexity" evidence="1">
    <location>
        <begin position="78"/>
        <end position="87"/>
    </location>
</feature>
<dbReference type="Proteomes" id="UP000547510">
    <property type="component" value="Unassembled WGS sequence"/>
</dbReference>
<organism evidence="2 3">
    <name type="scientific">Saccharothrix tamanrassetensis</name>
    <dbReference type="NCBI Taxonomy" id="1051531"/>
    <lineage>
        <taxon>Bacteria</taxon>
        <taxon>Bacillati</taxon>
        <taxon>Actinomycetota</taxon>
        <taxon>Actinomycetes</taxon>
        <taxon>Pseudonocardiales</taxon>
        <taxon>Pseudonocardiaceae</taxon>
        <taxon>Saccharothrix</taxon>
    </lineage>
</organism>
<gene>
    <name evidence="2" type="ORF">FHS29_006614</name>
</gene>
<name>A0A841CNG0_9PSEU</name>
<feature type="compositionally biased region" description="Basic residues" evidence="1">
    <location>
        <begin position="64"/>
        <end position="77"/>
    </location>
</feature>
<protein>
    <submittedName>
        <fullName evidence="2">Uncharacterized protein</fullName>
    </submittedName>
</protein>
<feature type="compositionally biased region" description="Low complexity" evidence="1">
    <location>
        <begin position="126"/>
        <end position="138"/>
    </location>
</feature>
<keyword evidence="3" id="KW-1185">Reference proteome</keyword>